<sequence length="214" mass="23096">MRKLFHVSVFCVLAALFPCIANASANFGTESRWAASLGLGTTGVTAGLFYRETPHFVANLDAGGFAVDPSFSAGGENYHMGIRLLSARLTEDWYPFWHNNLFLAAGVLFNGDKFSLQPTATHGDYAFATPASFRFSPVAPYLGIGWGDPFAGSRWTFRVEAGAAYEGSPNVFVTMGADPYAAQAYQAEKSSISAALGGYHWYPVVQASLVYRFG</sequence>
<evidence type="ECO:0000313" key="2">
    <source>
        <dbReference type="EMBL" id="BBF63828.1"/>
    </source>
</evidence>
<organism evidence="2 3">
    <name type="scientific">Acidithiobacillus ferridurans</name>
    <dbReference type="NCBI Taxonomy" id="1232575"/>
    <lineage>
        <taxon>Bacteria</taxon>
        <taxon>Pseudomonadati</taxon>
        <taxon>Pseudomonadota</taxon>
        <taxon>Acidithiobacillia</taxon>
        <taxon>Acidithiobacillales</taxon>
        <taxon>Acidithiobacillaceae</taxon>
        <taxon>Acidithiobacillus</taxon>
    </lineage>
</organism>
<dbReference type="RefSeq" id="WP_126604104.1">
    <property type="nucleotide sequence ID" value="NZ_AP018795.1"/>
</dbReference>
<dbReference type="Gene3D" id="2.40.160.170">
    <property type="match status" value="1"/>
</dbReference>
<name>A0A2Z6IE61_ACIFI</name>
<dbReference type="KEGG" id="afj:AFERRID_00460"/>
<keyword evidence="1" id="KW-0732">Signal</keyword>
<reference evidence="2 3" key="1">
    <citation type="journal article" date="2018" name="Microbiol. Resour. Announc.">
        <title>Complete Genome Sequence of Acidithiobacillus ferridurans JCM 18981.</title>
        <authorList>
            <person name="Miyauchi T."/>
            <person name="Kouzuma A."/>
            <person name="Abe T."/>
            <person name="Watanabe K."/>
        </authorList>
    </citation>
    <scope>NUCLEOTIDE SEQUENCE [LARGE SCALE GENOMIC DNA]</scope>
    <source>
        <strain evidence="3">ATCC 33020 / DSM 29468 / JCM 18981 / 11Fe</strain>
    </source>
</reference>
<feature type="signal peptide" evidence="1">
    <location>
        <begin position="1"/>
        <end position="23"/>
    </location>
</feature>
<dbReference type="Proteomes" id="UP000280188">
    <property type="component" value="Chromosome"/>
</dbReference>
<dbReference type="AlphaFoldDB" id="A0A2Z6IE61"/>
<evidence type="ECO:0000313" key="3">
    <source>
        <dbReference type="Proteomes" id="UP000280188"/>
    </source>
</evidence>
<evidence type="ECO:0000256" key="1">
    <source>
        <dbReference type="SAM" id="SignalP"/>
    </source>
</evidence>
<accession>A0A2Z6IE61</accession>
<proteinExistence type="predicted"/>
<dbReference type="EMBL" id="AP018795">
    <property type="protein sequence ID" value="BBF63828.1"/>
    <property type="molecule type" value="Genomic_DNA"/>
</dbReference>
<evidence type="ECO:0008006" key="4">
    <source>
        <dbReference type="Google" id="ProtNLM"/>
    </source>
</evidence>
<protein>
    <recommendedName>
        <fullName evidence="4">Outer membrane protein beta-barrel domain-containing protein</fullName>
    </recommendedName>
</protein>
<gene>
    <name evidence="2" type="ORF">AFERRID_00460</name>
</gene>
<feature type="chain" id="PRO_5016260070" description="Outer membrane protein beta-barrel domain-containing protein" evidence="1">
    <location>
        <begin position="24"/>
        <end position="214"/>
    </location>
</feature>
<keyword evidence="3" id="KW-1185">Reference proteome</keyword>